<keyword evidence="6" id="KW-0378">Hydrolase</keyword>
<evidence type="ECO:0000256" key="8">
    <source>
        <dbReference type="ARBA" id="ARBA00022989"/>
    </source>
</evidence>
<protein>
    <submittedName>
        <fullName evidence="13">Zn-dependent protease</fullName>
    </submittedName>
</protein>
<evidence type="ECO:0000256" key="2">
    <source>
        <dbReference type="ARBA" id="ARBA00022475"/>
    </source>
</evidence>
<keyword evidence="8 11" id="KW-1133">Transmembrane helix</keyword>
<evidence type="ECO:0000256" key="7">
    <source>
        <dbReference type="ARBA" id="ARBA00022833"/>
    </source>
</evidence>
<keyword evidence="10 11" id="KW-0472">Membrane</keyword>
<dbReference type="PANTHER" id="PTHR43221:SF2">
    <property type="entry name" value="PROTEASE HTPX HOMOLOG"/>
    <property type="match status" value="1"/>
</dbReference>
<dbReference type="KEGG" id="tse:THMIRHAS_19590"/>
<keyword evidence="2" id="KW-1003">Cell membrane</keyword>
<keyword evidence="5" id="KW-0479">Metal-binding</keyword>
<dbReference type="Proteomes" id="UP000501726">
    <property type="component" value="Chromosome"/>
</dbReference>
<evidence type="ECO:0000256" key="9">
    <source>
        <dbReference type="ARBA" id="ARBA00023049"/>
    </source>
</evidence>
<gene>
    <name evidence="13" type="ORF">THMIRHAS_19590</name>
</gene>
<dbReference type="GO" id="GO:0004222">
    <property type="term" value="F:metalloendopeptidase activity"/>
    <property type="evidence" value="ECO:0007669"/>
    <property type="project" value="InterPro"/>
</dbReference>
<evidence type="ECO:0000256" key="3">
    <source>
        <dbReference type="ARBA" id="ARBA00022670"/>
    </source>
</evidence>
<dbReference type="GO" id="GO:0006508">
    <property type="term" value="P:proteolysis"/>
    <property type="evidence" value="ECO:0007669"/>
    <property type="project" value="UniProtKB-KW"/>
</dbReference>
<dbReference type="GO" id="GO:0046872">
    <property type="term" value="F:metal ion binding"/>
    <property type="evidence" value="ECO:0007669"/>
    <property type="project" value="UniProtKB-KW"/>
</dbReference>
<sequence length="657" mass="73564">MDFFRAQEQAQRKTRWLLFWYVLILFSVSFIASLVLMLLMPIFSHGYLVLNSELLFTQLYTWQNWPIFAGVSAFVFAGAALNSWFKARELATGGVAIAEQLGAQRIPLNTRNPLQKRALNLVQEMAIAANMPVPQLYLLTQETAINAFAAGLYPSDAVITLTRGALERLDRNQLQGVIAHEFSHILNGDMRLNFRLIVLLHGIGFIRSIGRFMSPSRRQQARHSRAKKGQGIAAIVGLLLRLVGWLGELFSRMLQAKISREREYLADASAVQFTRNPQSIGGALKVLAHAQGRSYLTQDNLHEIAHLFFAPALSRMFSWYATHPPLDARIRRIEPNWDGVGLEGLPLEKVNTHLQQDELQSNSQLAGIQMERLQNLALLLPLLQHGLAPLSANQETQAQALLDSLQSPLDAMAMVLAVLLNKQIAPEDAAQNGSVLLKRLLVAFSASEKQLFDQTQGLAAALTQQLDCLQNFPQLNRLLLVELAMPSLKQLSAKQYQNLQTFLNAVAQFDGRSSLFESALIGLLKLYLRTDPASRREGRVQRFSAFKPEIQLLFSYLSQKIAQSALPERDYQQALASLQLHDLPLIPSVQLSEREVELSLSKLKKLAWQRKGELLQAMVELIERDGNLAATEEELILVMALTLEAPLPRFTLNAQHA</sequence>
<organism evidence="13 14">
    <name type="scientific">Thiosulfatimonas sediminis</name>
    <dbReference type="NCBI Taxonomy" id="2675054"/>
    <lineage>
        <taxon>Bacteria</taxon>
        <taxon>Pseudomonadati</taxon>
        <taxon>Pseudomonadota</taxon>
        <taxon>Gammaproteobacteria</taxon>
        <taxon>Thiotrichales</taxon>
        <taxon>Piscirickettsiaceae</taxon>
        <taxon>Thiosulfatimonas</taxon>
    </lineage>
</organism>
<evidence type="ECO:0000256" key="1">
    <source>
        <dbReference type="ARBA" id="ARBA00001947"/>
    </source>
</evidence>
<keyword evidence="3 13" id="KW-0645">Protease</keyword>
<feature type="transmembrane region" description="Helical" evidence="11">
    <location>
        <begin position="63"/>
        <end position="81"/>
    </location>
</feature>
<dbReference type="EMBL" id="AP021889">
    <property type="protein sequence ID" value="BBP46586.1"/>
    <property type="molecule type" value="Genomic_DNA"/>
</dbReference>
<keyword evidence="7" id="KW-0862">Zinc</keyword>
<feature type="transmembrane region" description="Helical" evidence="11">
    <location>
        <begin position="230"/>
        <end position="250"/>
    </location>
</feature>
<dbReference type="Pfam" id="PF01435">
    <property type="entry name" value="Peptidase_M48"/>
    <property type="match status" value="1"/>
</dbReference>
<evidence type="ECO:0000256" key="5">
    <source>
        <dbReference type="ARBA" id="ARBA00022723"/>
    </source>
</evidence>
<evidence type="ECO:0000256" key="10">
    <source>
        <dbReference type="ARBA" id="ARBA00023136"/>
    </source>
</evidence>
<reference evidence="14" key="1">
    <citation type="submission" date="2019-11" db="EMBL/GenBank/DDBJ databases">
        <title>Isolation and characterization of two novel species in the genus Thiomicrorhabdus.</title>
        <authorList>
            <person name="Mochizuki J."/>
            <person name="Kojima H."/>
            <person name="Fukui M."/>
        </authorList>
    </citation>
    <scope>NUCLEOTIDE SEQUENCE [LARGE SCALE GENOMIC DNA]</scope>
    <source>
        <strain evidence="14">aks77</strain>
    </source>
</reference>
<evidence type="ECO:0000256" key="6">
    <source>
        <dbReference type="ARBA" id="ARBA00022801"/>
    </source>
</evidence>
<dbReference type="InterPro" id="IPR050083">
    <property type="entry name" value="HtpX_protease"/>
</dbReference>
<feature type="transmembrane region" description="Helical" evidence="11">
    <location>
        <begin position="20"/>
        <end position="43"/>
    </location>
</feature>
<evidence type="ECO:0000256" key="11">
    <source>
        <dbReference type="SAM" id="Phobius"/>
    </source>
</evidence>
<evidence type="ECO:0000259" key="12">
    <source>
        <dbReference type="Pfam" id="PF01435"/>
    </source>
</evidence>
<keyword evidence="4 11" id="KW-0812">Transmembrane</keyword>
<keyword evidence="9" id="KW-0482">Metalloprotease</keyword>
<dbReference type="CDD" id="cd07340">
    <property type="entry name" value="M48B_Htpx_like"/>
    <property type="match status" value="1"/>
</dbReference>
<feature type="domain" description="Peptidase M48" evidence="12">
    <location>
        <begin position="120"/>
        <end position="334"/>
    </location>
</feature>
<name>A0A6F8PWW6_9GAMM</name>
<dbReference type="RefSeq" id="WP_173273368.1">
    <property type="nucleotide sequence ID" value="NZ_AP021889.1"/>
</dbReference>
<evidence type="ECO:0000313" key="14">
    <source>
        <dbReference type="Proteomes" id="UP000501726"/>
    </source>
</evidence>
<accession>A0A6F8PWW6</accession>
<keyword evidence="14" id="KW-1185">Reference proteome</keyword>
<dbReference type="Gene3D" id="3.30.2010.10">
    <property type="entry name" value="Metalloproteases ('zincins'), catalytic domain"/>
    <property type="match status" value="1"/>
</dbReference>
<evidence type="ECO:0000313" key="13">
    <source>
        <dbReference type="EMBL" id="BBP46586.1"/>
    </source>
</evidence>
<dbReference type="AlphaFoldDB" id="A0A6F8PWW6"/>
<comment type="cofactor">
    <cofactor evidence="1">
        <name>Zn(2+)</name>
        <dbReference type="ChEBI" id="CHEBI:29105"/>
    </cofactor>
</comment>
<dbReference type="InterPro" id="IPR001915">
    <property type="entry name" value="Peptidase_M48"/>
</dbReference>
<dbReference type="PANTHER" id="PTHR43221">
    <property type="entry name" value="PROTEASE HTPX"/>
    <property type="match status" value="1"/>
</dbReference>
<evidence type="ECO:0000256" key="4">
    <source>
        <dbReference type="ARBA" id="ARBA00022692"/>
    </source>
</evidence>
<proteinExistence type="predicted"/>